<feature type="compositionally biased region" description="Basic and acidic residues" evidence="1">
    <location>
        <begin position="1"/>
        <end position="10"/>
    </location>
</feature>
<proteinExistence type="predicted"/>
<evidence type="ECO:0000313" key="3">
    <source>
        <dbReference type="Proteomes" id="UP001642360"/>
    </source>
</evidence>
<feature type="compositionally biased region" description="Basic and acidic residues" evidence="1">
    <location>
        <begin position="22"/>
        <end position="39"/>
    </location>
</feature>
<accession>A0ABC8SAK8</accession>
<organism evidence="2 3">
    <name type="scientific">Ilex paraguariensis</name>
    <name type="common">yerba mate</name>
    <dbReference type="NCBI Taxonomy" id="185542"/>
    <lineage>
        <taxon>Eukaryota</taxon>
        <taxon>Viridiplantae</taxon>
        <taxon>Streptophyta</taxon>
        <taxon>Embryophyta</taxon>
        <taxon>Tracheophyta</taxon>
        <taxon>Spermatophyta</taxon>
        <taxon>Magnoliopsida</taxon>
        <taxon>eudicotyledons</taxon>
        <taxon>Gunneridae</taxon>
        <taxon>Pentapetalae</taxon>
        <taxon>asterids</taxon>
        <taxon>campanulids</taxon>
        <taxon>Aquifoliales</taxon>
        <taxon>Aquifoliaceae</taxon>
        <taxon>Ilex</taxon>
    </lineage>
</organism>
<gene>
    <name evidence="2" type="ORF">ILEXP_LOCUS19668</name>
</gene>
<name>A0ABC8SAK8_9AQUA</name>
<evidence type="ECO:0000313" key="2">
    <source>
        <dbReference type="EMBL" id="CAK9151497.1"/>
    </source>
</evidence>
<evidence type="ECO:0000256" key="1">
    <source>
        <dbReference type="SAM" id="MobiDB-lite"/>
    </source>
</evidence>
<comment type="caution">
    <text evidence="2">The sequence shown here is derived from an EMBL/GenBank/DDBJ whole genome shotgun (WGS) entry which is preliminary data.</text>
</comment>
<keyword evidence="3" id="KW-1185">Reference proteome</keyword>
<reference evidence="2 3" key="1">
    <citation type="submission" date="2024-02" db="EMBL/GenBank/DDBJ databases">
        <authorList>
            <person name="Vignale AGUSTIN F."/>
            <person name="Sosa J E."/>
            <person name="Modenutti C."/>
        </authorList>
    </citation>
    <scope>NUCLEOTIDE SEQUENCE [LARGE SCALE GENOMIC DNA]</scope>
</reference>
<dbReference type="Proteomes" id="UP001642360">
    <property type="component" value="Unassembled WGS sequence"/>
</dbReference>
<protein>
    <submittedName>
        <fullName evidence="2">Uncharacterized protein</fullName>
    </submittedName>
</protein>
<feature type="region of interest" description="Disordered" evidence="1">
    <location>
        <begin position="1"/>
        <end position="39"/>
    </location>
</feature>
<dbReference type="AlphaFoldDB" id="A0ABC8SAK8"/>
<sequence length="156" mass="16729">MSQLEVKKLTDAAVGTTTEPVGADKEASTRPTYKDKDSGAKMASIDKGTVAEWAIKPFFGYVPIWHIAEVEPNNPSLTPNEINRVGCLARAEATSFPALVTSQNLFQFGIGPNSTVILVSSPSLPPLVIDANSSPIELDENVVTSSRKCRQSDLLL</sequence>
<dbReference type="EMBL" id="CAUOFW020002147">
    <property type="protein sequence ID" value="CAK9151497.1"/>
    <property type="molecule type" value="Genomic_DNA"/>
</dbReference>